<evidence type="ECO:0000256" key="2">
    <source>
        <dbReference type="ARBA" id="ARBA00022692"/>
    </source>
</evidence>
<dbReference type="GO" id="GO:0016020">
    <property type="term" value="C:membrane"/>
    <property type="evidence" value="ECO:0007669"/>
    <property type="project" value="UniProtKB-SubCell"/>
</dbReference>
<dbReference type="Proteomes" id="UP000253209">
    <property type="component" value="Unassembled WGS sequence"/>
</dbReference>
<accession>A0A367GRZ8</accession>
<evidence type="ECO:0000256" key="1">
    <source>
        <dbReference type="ARBA" id="ARBA00004370"/>
    </source>
</evidence>
<feature type="transmembrane region" description="Helical" evidence="5">
    <location>
        <begin position="65"/>
        <end position="82"/>
    </location>
</feature>
<dbReference type="InterPro" id="IPR006694">
    <property type="entry name" value="Fatty_acid_hydroxylase"/>
</dbReference>
<keyword evidence="4 5" id="KW-0472">Membrane</keyword>
<dbReference type="RefSeq" id="WP_114004511.1">
    <property type="nucleotide sequence ID" value="NZ_QGDC01000003.1"/>
</dbReference>
<evidence type="ECO:0000256" key="4">
    <source>
        <dbReference type="ARBA" id="ARBA00023136"/>
    </source>
</evidence>
<evidence type="ECO:0000313" key="7">
    <source>
        <dbReference type="EMBL" id="RCH55596.1"/>
    </source>
</evidence>
<organism evidence="7 8">
    <name type="scientific">Mucilaginibacter hurinus</name>
    <dbReference type="NCBI Taxonomy" id="2201324"/>
    <lineage>
        <taxon>Bacteria</taxon>
        <taxon>Pseudomonadati</taxon>
        <taxon>Bacteroidota</taxon>
        <taxon>Sphingobacteriia</taxon>
        <taxon>Sphingobacteriales</taxon>
        <taxon>Sphingobacteriaceae</taxon>
        <taxon>Mucilaginibacter</taxon>
    </lineage>
</organism>
<reference evidence="7 8" key="1">
    <citation type="submission" date="2018-05" db="EMBL/GenBank/DDBJ databases">
        <title>Mucilaginibacter hurinus sp. nov., isolated from briquette warehouse soil.</title>
        <authorList>
            <person name="Choi L."/>
        </authorList>
    </citation>
    <scope>NUCLEOTIDE SEQUENCE [LARGE SCALE GENOMIC DNA]</scope>
    <source>
        <strain evidence="7 8">ZR32</strain>
    </source>
</reference>
<protein>
    <submittedName>
        <fullName evidence="7">Sterol desaturase family protein</fullName>
    </submittedName>
</protein>
<dbReference type="GO" id="GO:0008610">
    <property type="term" value="P:lipid biosynthetic process"/>
    <property type="evidence" value="ECO:0007669"/>
    <property type="project" value="InterPro"/>
</dbReference>
<dbReference type="GO" id="GO:0016491">
    <property type="term" value="F:oxidoreductase activity"/>
    <property type="evidence" value="ECO:0007669"/>
    <property type="project" value="InterPro"/>
</dbReference>
<evidence type="ECO:0000259" key="6">
    <source>
        <dbReference type="Pfam" id="PF04116"/>
    </source>
</evidence>
<evidence type="ECO:0000256" key="3">
    <source>
        <dbReference type="ARBA" id="ARBA00022989"/>
    </source>
</evidence>
<comment type="caution">
    <text evidence="7">The sequence shown here is derived from an EMBL/GenBank/DDBJ whole genome shotgun (WGS) entry which is preliminary data.</text>
</comment>
<proteinExistence type="predicted"/>
<dbReference type="GO" id="GO:0005506">
    <property type="term" value="F:iron ion binding"/>
    <property type="evidence" value="ECO:0007669"/>
    <property type="project" value="InterPro"/>
</dbReference>
<dbReference type="InterPro" id="IPR050307">
    <property type="entry name" value="Sterol_Desaturase_Related"/>
</dbReference>
<evidence type="ECO:0000313" key="8">
    <source>
        <dbReference type="Proteomes" id="UP000253209"/>
    </source>
</evidence>
<dbReference type="OrthoDB" id="9770329at2"/>
<keyword evidence="3 5" id="KW-1133">Transmembrane helix</keyword>
<feature type="transmembrane region" description="Helical" evidence="5">
    <location>
        <begin position="141"/>
        <end position="164"/>
    </location>
</feature>
<dbReference type="AlphaFoldDB" id="A0A367GRZ8"/>
<evidence type="ECO:0000256" key="5">
    <source>
        <dbReference type="SAM" id="Phobius"/>
    </source>
</evidence>
<feature type="transmembrane region" description="Helical" evidence="5">
    <location>
        <begin position="170"/>
        <end position="190"/>
    </location>
</feature>
<feature type="transmembrane region" description="Helical" evidence="5">
    <location>
        <begin position="16"/>
        <end position="34"/>
    </location>
</feature>
<dbReference type="PANTHER" id="PTHR11863">
    <property type="entry name" value="STEROL DESATURASE"/>
    <property type="match status" value="1"/>
</dbReference>
<sequence length="277" mass="32443">MEVLFESLGKIFTVTLARYFVIAGIPFVLFYWLMPQRFIKSKIQARYAKNKDFIREIMHSVQTSLVLAGIGVGVIVLSLNGYTLIYTELTAADWWYIPVSLFLSLTIHDTYFYWMHRTLHHPNLFKYTHLLHHKSITPSPFASYSFHFLEAVAEGLILVLLVFVLPMHKITILLFIIVGFIINVYGHLGYEIAPRRFRNSIFFEVFSSSVYHNLHHSKFRGNYGLYYRVWDRLMKTEHPEYVAMYDRIQEKRFGEAVDKEKETKPAESLVIADTAVN</sequence>
<keyword evidence="8" id="KW-1185">Reference proteome</keyword>
<gene>
    <name evidence="7" type="ORF">DJ568_06805</name>
</gene>
<keyword evidence="2 5" id="KW-0812">Transmembrane</keyword>
<feature type="domain" description="Fatty acid hydroxylase" evidence="6">
    <location>
        <begin position="103"/>
        <end position="236"/>
    </location>
</feature>
<dbReference type="Pfam" id="PF04116">
    <property type="entry name" value="FA_hydroxylase"/>
    <property type="match status" value="1"/>
</dbReference>
<comment type="subcellular location">
    <subcellularLocation>
        <location evidence="1">Membrane</location>
    </subcellularLocation>
</comment>
<dbReference type="EMBL" id="QGDC01000003">
    <property type="protein sequence ID" value="RCH55596.1"/>
    <property type="molecule type" value="Genomic_DNA"/>
</dbReference>
<name>A0A367GRZ8_9SPHI</name>